<keyword evidence="5 11" id="KW-0067">ATP-binding</keyword>
<organism evidence="14 15">
    <name type="scientific">Dendrobium catenatum</name>
    <dbReference type="NCBI Taxonomy" id="906689"/>
    <lineage>
        <taxon>Eukaryota</taxon>
        <taxon>Viridiplantae</taxon>
        <taxon>Streptophyta</taxon>
        <taxon>Embryophyta</taxon>
        <taxon>Tracheophyta</taxon>
        <taxon>Spermatophyta</taxon>
        <taxon>Magnoliopsida</taxon>
        <taxon>Liliopsida</taxon>
        <taxon>Asparagales</taxon>
        <taxon>Orchidaceae</taxon>
        <taxon>Epidendroideae</taxon>
        <taxon>Malaxideae</taxon>
        <taxon>Dendrobiinae</taxon>
        <taxon>Dendrobium</taxon>
    </lineage>
</organism>
<proteinExistence type="inferred from homology"/>
<dbReference type="Gene3D" id="3.10.450.50">
    <property type="match status" value="1"/>
</dbReference>
<dbReference type="InterPro" id="IPR032710">
    <property type="entry name" value="NTF2-like_dom_sf"/>
</dbReference>
<name>A0A2I0VWP0_9ASPA</name>
<feature type="binding site" evidence="11">
    <location>
        <position position="112"/>
    </location>
    <ligand>
        <name>ATP</name>
        <dbReference type="ChEBI" id="CHEBI:30616"/>
    </ligand>
</feature>
<keyword evidence="4 14" id="KW-0418">Kinase</keyword>
<dbReference type="AlphaFoldDB" id="A0A2I0VWP0"/>
<dbReference type="EC" id="2.7.12.2" evidence="7"/>
<dbReference type="GO" id="GO:0004674">
    <property type="term" value="F:protein serine/threonine kinase activity"/>
    <property type="evidence" value="ECO:0007669"/>
    <property type="project" value="UniProtKB-KW"/>
</dbReference>
<dbReference type="FunFam" id="3.10.450.50:FF:000012">
    <property type="entry name" value="Mitogen-activated protein kinase kinase 3"/>
    <property type="match status" value="1"/>
</dbReference>
<dbReference type="Pfam" id="PF00069">
    <property type="entry name" value="Pkinase"/>
    <property type="match status" value="1"/>
</dbReference>
<dbReference type="InterPro" id="IPR018222">
    <property type="entry name" value="Nuclear_transport_factor_2_euk"/>
</dbReference>
<feature type="domain" description="NTF2" evidence="13">
    <location>
        <begin position="366"/>
        <end position="515"/>
    </location>
</feature>
<evidence type="ECO:0000256" key="3">
    <source>
        <dbReference type="ARBA" id="ARBA00022741"/>
    </source>
</evidence>
<evidence type="ECO:0000256" key="10">
    <source>
        <dbReference type="ARBA" id="ARBA00051693"/>
    </source>
</evidence>
<dbReference type="PROSITE" id="PS50011">
    <property type="entry name" value="PROTEIN_KINASE_DOM"/>
    <property type="match status" value="1"/>
</dbReference>
<comment type="catalytic activity">
    <reaction evidence="10">
        <text>L-tyrosyl-[protein] + ATP = O-phospho-L-tyrosyl-[protein] + ADP + H(+)</text>
        <dbReference type="Rhea" id="RHEA:10596"/>
        <dbReference type="Rhea" id="RHEA-COMP:10136"/>
        <dbReference type="Rhea" id="RHEA-COMP:20101"/>
        <dbReference type="ChEBI" id="CHEBI:15378"/>
        <dbReference type="ChEBI" id="CHEBI:30616"/>
        <dbReference type="ChEBI" id="CHEBI:46858"/>
        <dbReference type="ChEBI" id="CHEBI:61978"/>
        <dbReference type="ChEBI" id="CHEBI:456216"/>
        <dbReference type="EC" id="2.7.12.2"/>
    </reaction>
</comment>
<dbReference type="STRING" id="906689.A0A2I0VWP0"/>
<dbReference type="InterPro" id="IPR011009">
    <property type="entry name" value="Kinase-like_dom_sf"/>
</dbReference>
<comment type="catalytic activity">
    <reaction evidence="9">
        <text>L-threonyl-[protein] + ATP = O-phospho-L-threonyl-[protein] + ADP + H(+)</text>
        <dbReference type="Rhea" id="RHEA:46608"/>
        <dbReference type="Rhea" id="RHEA-COMP:11060"/>
        <dbReference type="Rhea" id="RHEA-COMP:11605"/>
        <dbReference type="ChEBI" id="CHEBI:15378"/>
        <dbReference type="ChEBI" id="CHEBI:30013"/>
        <dbReference type="ChEBI" id="CHEBI:30616"/>
        <dbReference type="ChEBI" id="CHEBI:61977"/>
        <dbReference type="ChEBI" id="CHEBI:456216"/>
        <dbReference type="EC" id="2.7.12.2"/>
    </reaction>
</comment>
<dbReference type="InterPro" id="IPR017441">
    <property type="entry name" value="Protein_kinase_ATP_BS"/>
</dbReference>
<evidence type="ECO:0000256" key="1">
    <source>
        <dbReference type="ARBA" id="ARBA00022527"/>
    </source>
</evidence>
<accession>A0A2I0VWP0</accession>
<dbReference type="PANTHER" id="PTHR48013:SF9">
    <property type="entry name" value="DUAL SPECIFICITY MITOGEN-ACTIVATED PROTEIN KINASE KINASE 5"/>
    <property type="match status" value="1"/>
</dbReference>
<evidence type="ECO:0000256" key="8">
    <source>
        <dbReference type="ARBA" id="ARBA00049014"/>
    </source>
</evidence>
<dbReference type="PROSITE" id="PS00107">
    <property type="entry name" value="PROTEIN_KINASE_ATP"/>
    <property type="match status" value="1"/>
</dbReference>
<dbReference type="FunFam" id="1.10.510.10:FF:000432">
    <property type="entry name" value="mitogen-activated protein kinase kinase 3"/>
    <property type="match status" value="1"/>
</dbReference>
<keyword evidence="3 11" id="KW-0547">Nucleotide-binding</keyword>
<evidence type="ECO:0000256" key="7">
    <source>
        <dbReference type="ARBA" id="ARBA00038999"/>
    </source>
</evidence>
<evidence type="ECO:0000259" key="12">
    <source>
        <dbReference type="PROSITE" id="PS50011"/>
    </source>
</evidence>
<dbReference type="SUPFAM" id="SSF56112">
    <property type="entry name" value="Protein kinase-like (PK-like)"/>
    <property type="match status" value="1"/>
</dbReference>
<reference evidence="14 15" key="1">
    <citation type="journal article" date="2016" name="Sci. Rep.">
        <title>The Dendrobium catenatum Lindl. genome sequence provides insights into polysaccharide synthase, floral development and adaptive evolution.</title>
        <authorList>
            <person name="Zhang G.Q."/>
            <person name="Xu Q."/>
            <person name="Bian C."/>
            <person name="Tsai W.C."/>
            <person name="Yeh C.M."/>
            <person name="Liu K.W."/>
            <person name="Yoshida K."/>
            <person name="Zhang L.S."/>
            <person name="Chang S.B."/>
            <person name="Chen F."/>
            <person name="Shi Y."/>
            <person name="Su Y.Y."/>
            <person name="Zhang Y.Q."/>
            <person name="Chen L.J."/>
            <person name="Yin Y."/>
            <person name="Lin M."/>
            <person name="Huang H."/>
            <person name="Deng H."/>
            <person name="Wang Z.W."/>
            <person name="Zhu S.L."/>
            <person name="Zhao X."/>
            <person name="Deng C."/>
            <person name="Niu S.C."/>
            <person name="Huang J."/>
            <person name="Wang M."/>
            <person name="Liu G.H."/>
            <person name="Yang H.J."/>
            <person name="Xiao X.J."/>
            <person name="Hsiao Y.Y."/>
            <person name="Wu W.L."/>
            <person name="Chen Y.Y."/>
            <person name="Mitsuda N."/>
            <person name="Ohme-Takagi M."/>
            <person name="Luo Y.B."/>
            <person name="Van de Peer Y."/>
            <person name="Liu Z.J."/>
        </authorList>
    </citation>
    <scope>NUCLEOTIDE SEQUENCE [LARGE SCALE GENOMIC DNA]</scope>
    <source>
        <tissue evidence="14">The whole plant</tissue>
    </source>
</reference>
<evidence type="ECO:0000256" key="2">
    <source>
        <dbReference type="ARBA" id="ARBA00022679"/>
    </source>
</evidence>
<dbReference type="GO" id="GO:0051707">
    <property type="term" value="P:response to other organism"/>
    <property type="evidence" value="ECO:0007669"/>
    <property type="project" value="UniProtKB-ARBA"/>
</dbReference>
<dbReference type="Gene3D" id="3.30.200.20">
    <property type="entry name" value="Phosphorylase Kinase, domain 1"/>
    <property type="match status" value="1"/>
</dbReference>
<dbReference type="OrthoDB" id="10252354at2759"/>
<dbReference type="SUPFAM" id="SSF54427">
    <property type="entry name" value="NTF2-like"/>
    <property type="match status" value="1"/>
</dbReference>
<comment type="catalytic activity">
    <reaction evidence="8">
        <text>L-seryl-[protein] + ATP = O-phospho-L-seryl-[protein] + ADP + H(+)</text>
        <dbReference type="Rhea" id="RHEA:17989"/>
        <dbReference type="Rhea" id="RHEA-COMP:9863"/>
        <dbReference type="Rhea" id="RHEA-COMP:11604"/>
        <dbReference type="ChEBI" id="CHEBI:15378"/>
        <dbReference type="ChEBI" id="CHEBI:29999"/>
        <dbReference type="ChEBI" id="CHEBI:30616"/>
        <dbReference type="ChEBI" id="CHEBI:83421"/>
        <dbReference type="ChEBI" id="CHEBI:456216"/>
        <dbReference type="EC" id="2.7.12.2"/>
    </reaction>
</comment>
<evidence type="ECO:0000259" key="13">
    <source>
        <dbReference type="PROSITE" id="PS50177"/>
    </source>
</evidence>
<dbReference type="PROSITE" id="PS00108">
    <property type="entry name" value="PROTEIN_KINASE_ST"/>
    <property type="match status" value="1"/>
</dbReference>
<dbReference type="PROSITE" id="PS50177">
    <property type="entry name" value="NTF2_DOMAIN"/>
    <property type="match status" value="1"/>
</dbReference>
<evidence type="ECO:0000313" key="15">
    <source>
        <dbReference type="Proteomes" id="UP000233837"/>
    </source>
</evidence>
<gene>
    <name evidence="14" type="primary">MKK6</name>
    <name evidence="14" type="ORF">MA16_Dca018338</name>
</gene>
<sequence length="518" mass="57855">MAGLEELKKKLQPLFAAEIGPSMGLSMDPYDSYMVSNEGAVDLLSKSYGVYSFSEHGLEKRTSGILDDIDNSEQAYRCSSREMHVFGAIGCGSSSVVYKAIHITIHRILALKRINVFEKEKRQQLLNEVKALCEAACFQGLVEFHGAFYTPESGQISIALEYVDGGSLADVLLLKKSVPEPVLSHMVHKLLLALGYLHGERRLVHRDIKPANLLINLKGETKISDFGISAALNNSVAMCETFVGTVTYMSPERIQNESYSYSADIWSFGLAMFECATGKFPYSATEGAVNLMLQIMYDPSPSPPKDSFSPEFCSFIDACLHKDPSARPRADELLTHPFIKKYEKESVDLAAYVREVFDPVQKLKDMADMLAVHYYLLFNGADGQWHYAKRFYDETSVFRFSGKQFRGQNHIFPALTDIRRKLAGDRPRQRLVHVVEKLHCRAHGDDAIAIRASGSFIIGNQFLICGKGVQAEGMPNIQESSLDLANKRMGTFQEQFIMEPGSSIGVFIITDQELYIQA</sequence>
<evidence type="ECO:0000256" key="6">
    <source>
        <dbReference type="ARBA" id="ARBA00038035"/>
    </source>
</evidence>
<evidence type="ECO:0000313" key="14">
    <source>
        <dbReference type="EMBL" id="PKU67830.1"/>
    </source>
</evidence>
<keyword evidence="2" id="KW-0808">Transferase</keyword>
<evidence type="ECO:0000256" key="5">
    <source>
        <dbReference type="ARBA" id="ARBA00022840"/>
    </source>
</evidence>
<dbReference type="SMART" id="SM00220">
    <property type="entry name" value="S_TKc"/>
    <property type="match status" value="1"/>
</dbReference>
<comment type="similarity">
    <text evidence="6">Belongs to the protein kinase superfamily. STE Ser/Thr protein kinase family. MAP kinase kinase subfamily.</text>
</comment>
<protein>
    <recommendedName>
        <fullName evidence="7">mitogen-activated protein kinase kinase</fullName>
        <ecNumber evidence="7">2.7.12.2</ecNumber>
    </recommendedName>
</protein>
<dbReference type="GO" id="GO:0004708">
    <property type="term" value="F:MAP kinase kinase activity"/>
    <property type="evidence" value="ECO:0007669"/>
    <property type="project" value="UniProtKB-EC"/>
</dbReference>
<dbReference type="GO" id="GO:0005524">
    <property type="term" value="F:ATP binding"/>
    <property type="evidence" value="ECO:0007669"/>
    <property type="project" value="UniProtKB-UniRule"/>
</dbReference>
<dbReference type="Gene3D" id="1.10.510.10">
    <property type="entry name" value="Transferase(Phosphotransferase) domain 1"/>
    <property type="match status" value="1"/>
</dbReference>
<reference evidence="14 15" key="2">
    <citation type="journal article" date="2017" name="Nature">
        <title>The Apostasia genome and the evolution of orchids.</title>
        <authorList>
            <person name="Zhang G.Q."/>
            <person name="Liu K.W."/>
            <person name="Li Z."/>
            <person name="Lohaus R."/>
            <person name="Hsiao Y.Y."/>
            <person name="Niu S.C."/>
            <person name="Wang J.Y."/>
            <person name="Lin Y.C."/>
            <person name="Xu Q."/>
            <person name="Chen L.J."/>
            <person name="Yoshida K."/>
            <person name="Fujiwara S."/>
            <person name="Wang Z.W."/>
            <person name="Zhang Y.Q."/>
            <person name="Mitsuda N."/>
            <person name="Wang M."/>
            <person name="Liu G.H."/>
            <person name="Pecoraro L."/>
            <person name="Huang H.X."/>
            <person name="Xiao X.J."/>
            <person name="Lin M."/>
            <person name="Wu X.Y."/>
            <person name="Wu W.L."/>
            <person name="Chen Y.Y."/>
            <person name="Chang S.B."/>
            <person name="Sakamoto S."/>
            <person name="Ohme-Takagi M."/>
            <person name="Yagi M."/>
            <person name="Zeng S.J."/>
            <person name="Shen C.Y."/>
            <person name="Yeh C.M."/>
            <person name="Luo Y.B."/>
            <person name="Tsai W.C."/>
            <person name="Van de Peer Y."/>
            <person name="Liu Z.J."/>
        </authorList>
    </citation>
    <scope>NUCLEOTIDE SEQUENCE [LARGE SCALE GENOMIC DNA]</scope>
    <source>
        <tissue evidence="14">The whole plant</tissue>
    </source>
</reference>
<keyword evidence="1" id="KW-0723">Serine/threonine-protein kinase</keyword>
<dbReference type="InterPro" id="IPR008271">
    <property type="entry name" value="Ser/Thr_kinase_AS"/>
</dbReference>
<keyword evidence="15" id="KW-1185">Reference proteome</keyword>
<dbReference type="EMBL" id="KZ503163">
    <property type="protein sequence ID" value="PKU67830.1"/>
    <property type="molecule type" value="Genomic_DNA"/>
</dbReference>
<dbReference type="Proteomes" id="UP000233837">
    <property type="component" value="Unassembled WGS sequence"/>
</dbReference>
<evidence type="ECO:0000256" key="4">
    <source>
        <dbReference type="ARBA" id="ARBA00022777"/>
    </source>
</evidence>
<dbReference type="InterPro" id="IPR000719">
    <property type="entry name" value="Prot_kinase_dom"/>
</dbReference>
<evidence type="ECO:0000256" key="11">
    <source>
        <dbReference type="PROSITE-ProRule" id="PRU10141"/>
    </source>
</evidence>
<dbReference type="CDD" id="cd06623">
    <property type="entry name" value="PKc_MAPKK_plant_like"/>
    <property type="match status" value="1"/>
</dbReference>
<evidence type="ECO:0000256" key="9">
    <source>
        <dbReference type="ARBA" id="ARBA00049299"/>
    </source>
</evidence>
<dbReference type="PANTHER" id="PTHR48013">
    <property type="entry name" value="DUAL SPECIFICITY MITOGEN-ACTIVATED PROTEIN KINASE KINASE 5-RELATED"/>
    <property type="match status" value="1"/>
</dbReference>
<feature type="domain" description="Protein kinase" evidence="12">
    <location>
        <begin position="83"/>
        <end position="339"/>
    </location>
</feature>